<name>A0AAV4UGF2_CAEEX</name>
<reference evidence="1 2" key="1">
    <citation type="submission" date="2021-06" db="EMBL/GenBank/DDBJ databases">
        <title>Caerostris extrusa draft genome.</title>
        <authorList>
            <person name="Kono N."/>
            <person name="Arakawa K."/>
        </authorList>
    </citation>
    <scope>NUCLEOTIDE SEQUENCE [LARGE SCALE GENOMIC DNA]</scope>
</reference>
<dbReference type="EMBL" id="BPLR01012824">
    <property type="protein sequence ID" value="GIY56905.1"/>
    <property type="molecule type" value="Genomic_DNA"/>
</dbReference>
<dbReference type="AlphaFoldDB" id="A0AAV4UGF2"/>
<proteinExistence type="predicted"/>
<dbReference type="Proteomes" id="UP001054945">
    <property type="component" value="Unassembled WGS sequence"/>
</dbReference>
<accession>A0AAV4UGF2</accession>
<comment type="caution">
    <text evidence="1">The sequence shown here is derived from an EMBL/GenBank/DDBJ whole genome shotgun (WGS) entry which is preliminary data.</text>
</comment>
<organism evidence="1 2">
    <name type="scientific">Caerostris extrusa</name>
    <name type="common">Bark spider</name>
    <name type="synonym">Caerostris bankana</name>
    <dbReference type="NCBI Taxonomy" id="172846"/>
    <lineage>
        <taxon>Eukaryota</taxon>
        <taxon>Metazoa</taxon>
        <taxon>Ecdysozoa</taxon>
        <taxon>Arthropoda</taxon>
        <taxon>Chelicerata</taxon>
        <taxon>Arachnida</taxon>
        <taxon>Araneae</taxon>
        <taxon>Araneomorphae</taxon>
        <taxon>Entelegynae</taxon>
        <taxon>Araneoidea</taxon>
        <taxon>Araneidae</taxon>
        <taxon>Caerostris</taxon>
    </lineage>
</organism>
<gene>
    <name evidence="1" type="ORF">CEXT_756511</name>
</gene>
<protein>
    <submittedName>
        <fullName evidence="1">Uncharacterized protein</fullName>
    </submittedName>
</protein>
<evidence type="ECO:0000313" key="2">
    <source>
        <dbReference type="Proteomes" id="UP001054945"/>
    </source>
</evidence>
<evidence type="ECO:0000313" key="1">
    <source>
        <dbReference type="EMBL" id="GIY56905.1"/>
    </source>
</evidence>
<sequence>MKLFVERQTQPEDGSTPDPRFPIADRVGLCAGRWCLTTIWEKEEQGNKKELAYYFLSKFRTSSLEYQHGMGWLSWKRHHVDRIPKKLGLLLFHSLRGVNGSLFRWVLFLN</sequence>
<keyword evidence="2" id="KW-1185">Reference proteome</keyword>